<keyword evidence="1" id="KW-1133">Transmembrane helix</keyword>
<dbReference type="Proteomes" id="UP001431784">
    <property type="component" value="Unassembled WGS sequence"/>
</dbReference>
<protein>
    <recommendedName>
        <fullName evidence="4">PH domain-containing protein</fullName>
    </recommendedName>
</protein>
<evidence type="ECO:0008006" key="4">
    <source>
        <dbReference type="Google" id="ProtNLM"/>
    </source>
</evidence>
<feature type="transmembrane region" description="Helical" evidence="1">
    <location>
        <begin position="37"/>
        <end position="58"/>
    </location>
</feature>
<evidence type="ECO:0000313" key="2">
    <source>
        <dbReference type="EMBL" id="MDD7972133.1"/>
    </source>
</evidence>
<feature type="transmembrane region" description="Helical" evidence="1">
    <location>
        <begin position="12"/>
        <end position="31"/>
    </location>
</feature>
<keyword evidence="1" id="KW-0812">Transmembrane</keyword>
<dbReference type="RefSeq" id="WP_274352806.1">
    <property type="nucleotide sequence ID" value="NZ_JAQZSM010000012.1"/>
</dbReference>
<sequence>MPLIRPELAILIKRWSEVISGVLIALFGLWALRVNDFFFQVLAGLVIIAGLGIAFIGWRRIRFHRANGGPGIVQVVEAQISYFGPETGGFISARDLVELHLTGNGTCWNLIGQDGTRLDIPVGAEGADALFDIFANLPDVHMQSILGALDAAEPVAARPLWLHPSRRSAVRRLH</sequence>
<reference evidence="2" key="1">
    <citation type="submission" date="2023-02" db="EMBL/GenBank/DDBJ databases">
        <title>Description of Roseinatronobacter alkalisoli sp. nov., an alkaliphilic bacerium isolated from soda soil.</title>
        <authorList>
            <person name="Wei W."/>
        </authorList>
    </citation>
    <scope>NUCLEOTIDE SEQUENCE</scope>
    <source>
        <strain evidence="2">HJB301</strain>
    </source>
</reference>
<name>A0ABT5TAH9_9RHOB</name>
<accession>A0ABT5TAH9</accession>
<proteinExistence type="predicted"/>
<dbReference type="EMBL" id="JAQZSM010000012">
    <property type="protein sequence ID" value="MDD7972133.1"/>
    <property type="molecule type" value="Genomic_DNA"/>
</dbReference>
<evidence type="ECO:0000313" key="3">
    <source>
        <dbReference type="Proteomes" id="UP001431784"/>
    </source>
</evidence>
<organism evidence="2 3">
    <name type="scientific">Roseinatronobacter alkalisoli</name>
    <dbReference type="NCBI Taxonomy" id="3028235"/>
    <lineage>
        <taxon>Bacteria</taxon>
        <taxon>Pseudomonadati</taxon>
        <taxon>Pseudomonadota</taxon>
        <taxon>Alphaproteobacteria</taxon>
        <taxon>Rhodobacterales</taxon>
        <taxon>Paracoccaceae</taxon>
        <taxon>Roseinatronobacter</taxon>
    </lineage>
</organism>
<keyword evidence="3" id="KW-1185">Reference proteome</keyword>
<gene>
    <name evidence="2" type="ORF">PUT78_13585</name>
</gene>
<keyword evidence="1" id="KW-0472">Membrane</keyword>
<evidence type="ECO:0000256" key="1">
    <source>
        <dbReference type="SAM" id="Phobius"/>
    </source>
</evidence>
<comment type="caution">
    <text evidence="2">The sequence shown here is derived from an EMBL/GenBank/DDBJ whole genome shotgun (WGS) entry which is preliminary data.</text>
</comment>